<keyword evidence="8" id="KW-0812">Transmembrane</keyword>
<sequence length="198" mass="21859">MVWHPNQTCDEARRQRGSYVTTQMSLDSSLRPGDIKACPRCHTYIVKMNDGSCNHMVCALCGAEFCWLCLKEISDLHYLSPTGCTFWGKKPWTRKKKLLWQLGTLIGAPVGIALIAGLAIPGIVFGVPVFVGRKVHQRLRNKSKIRRRLLTATSVVGSLVVSPVLAVMAVGKASSLFQVFQLCILGNQTPCRFVTKNA</sequence>
<dbReference type="GO" id="GO:0043161">
    <property type="term" value="P:proteasome-mediated ubiquitin-dependent protein catabolic process"/>
    <property type="evidence" value="ECO:0007669"/>
    <property type="project" value="TreeGrafter"/>
</dbReference>
<proteinExistence type="predicted"/>
<dbReference type="InterPro" id="IPR044066">
    <property type="entry name" value="TRIAD_supradom"/>
</dbReference>
<feature type="transmembrane region" description="Helical" evidence="8">
    <location>
        <begin position="149"/>
        <end position="170"/>
    </location>
</feature>
<organism evidence="10 11">
    <name type="scientific">Plectus sambesii</name>
    <dbReference type="NCBI Taxonomy" id="2011161"/>
    <lineage>
        <taxon>Eukaryota</taxon>
        <taxon>Metazoa</taxon>
        <taxon>Ecdysozoa</taxon>
        <taxon>Nematoda</taxon>
        <taxon>Chromadorea</taxon>
        <taxon>Plectida</taxon>
        <taxon>Plectina</taxon>
        <taxon>Plectoidea</taxon>
        <taxon>Plectidae</taxon>
        <taxon>Plectus</taxon>
    </lineage>
</organism>
<evidence type="ECO:0000256" key="7">
    <source>
        <dbReference type="ARBA" id="ARBA00022833"/>
    </source>
</evidence>
<feature type="domain" description="RING-type" evidence="9">
    <location>
        <begin position="1"/>
        <end position="88"/>
    </location>
</feature>
<evidence type="ECO:0000256" key="5">
    <source>
        <dbReference type="ARBA" id="ARBA00022771"/>
    </source>
</evidence>
<dbReference type="SMART" id="SM00647">
    <property type="entry name" value="IBR"/>
    <property type="match status" value="1"/>
</dbReference>
<keyword evidence="6" id="KW-0833">Ubl conjugation pathway</keyword>
<keyword evidence="4" id="KW-0677">Repeat</keyword>
<feature type="transmembrane region" description="Helical" evidence="8">
    <location>
        <begin position="98"/>
        <end position="128"/>
    </location>
</feature>
<evidence type="ECO:0000259" key="9">
    <source>
        <dbReference type="PROSITE" id="PS51873"/>
    </source>
</evidence>
<dbReference type="GO" id="GO:0008270">
    <property type="term" value="F:zinc ion binding"/>
    <property type="evidence" value="ECO:0007669"/>
    <property type="project" value="UniProtKB-KW"/>
</dbReference>
<dbReference type="AlphaFoldDB" id="A0A914UPS9"/>
<accession>A0A914UPS9</accession>
<evidence type="ECO:0000313" key="10">
    <source>
        <dbReference type="Proteomes" id="UP000887566"/>
    </source>
</evidence>
<dbReference type="InterPro" id="IPR051628">
    <property type="entry name" value="LUBAC_E3_Ligases"/>
</dbReference>
<dbReference type="SUPFAM" id="SSF57850">
    <property type="entry name" value="RING/U-box"/>
    <property type="match status" value="1"/>
</dbReference>
<dbReference type="GO" id="GO:0004842">
    <property type="term" value="F:ubiquitin-protein transferase activity"/>
    <property type="evidence" value="ECO:0007669"/>
    <property type="project" value="TreeGrafter"/>
</dbReference>
<dbReference type="FunFam" id="1.20.120.1750:FF:000001">
    <property type="entry name" value="RBR-type E3 ubiquitin transferase"/>
    <property type="match status" value="1"/>
</dbReference>
<dbReference type="InterPro" id="IPR002867">
    <property type="entry name" value="IBR_dom"/>
</dbReference>
<evidence type="ECO:0000256" key="4">
    <source>
        <dbReference type="ARBA" id="ARBA00022737"/>
    </source>
</evidence>
<dbReference type="GO" id="GO:0043130">
    <property type="term" value="F:ubiquitin binding"/>
    <property type="evidence" value="ECO:0007669"/>
    <property type="project" value="TreeGrafter"/>
</dbReference>
<dbReference type="GO" id="GO:0000151">
    <property type="term" value="C:ubiquitin ligase complex"/>
    <property type="evidence" value="ECO:0007669"/>
    <property type="project" value="TreeGrafter"/>
</dbReference>
<keyword evidence="2" id="KW-0808">Transferase</keyword>
<dbReference type="CDD" id="cd20355">
    <property type="entry name" value="Rcat_RBR_RNF19"/>
    <property type="match status" value="1"/>
</dbReference>
<keyword evidence="3" id="KW-0479">Metal-binding</keyword>
<evidence type="ECO:0000256" key="1">
    <source>
        <dbReference type="ARBA" id="ARBA00004906"/>
    </source>
</evidence>
<evidence type="ECO:0000313" key="11">
    <source>
        <dbReference type="WBParaSite" id="PSAMB.scaffold11650size3219.g34305.t1"/>
    </source>
</evidence>
<dbReference type="PANTHER" id="PTHR22770:SF13">
    <property type="entry name" value="RING-TYPE DOMAIN-CONTAINING PROTEIN"/>
    <property type="match status" value="1"/>
</dbReference>
<dbReference type="Gene3D" id="1.20.120.1750">
    <property type="match status" value="1"/>
</dbReference>
<evidence type="ECO:0000256" key="6">
    <source>
        <dbReference type="ARBA" id="ARBA00022786"/>
    </source>
</evidence>
<dbReference type="Proteomes" id="UP000887566">
    <property type="component" value="Unplaced"/>
</dbReference>
<dbReference type="PANTHER" id="PTHR22770">
    <property type="entry name" value="UBIQUITIN CONJUGATING ENZYME 7 INTERACTING PROTEIN-RELATED"/>
    <property type="match status" value="1"/>
</dbReference>
<evidence type="ECO:0000256" key="2">
    <source>
        <dbReference type="ARBA" id="ARBA00022679"/>
    </source>
</evidence>
<dbReference type="GO" id="GO:0097039">
    <property type="term" value="P:protein linear polyubiquitination"/>
    <property type="evidence" value="ECO:0007669"/>
    <property type="project" value="TreeGrafter"/>
</dbReference>
<keyword evidence="8" id="KW-1133">Transmembrane helix</keyword>
<reference evidence="11" key="1">
    <citation type="submission" date="2022-11" db="UniProtKB">
        <authorList>
            <consortium name="WormBaseParasite"/>
        </authorList>
    </citation>
    <scope>IDENTIFICATION</scope>
</reference>
<evidence type="ECO:0000256" key="8">
    <source>
        <dbReference type="SAM" id="Phobius"/>
    </source>
</evidence>
<keyword evidence="8" id="KW-0472">Membrane</keyword>
<dbReference type="PROSITE" id="PS51873">
    <property type="entry name" value="TRIAD"/>
    <property type="match status" value="1"/>
</dbReference>
<keyword evidence="5" id="KW-0863">Zinc-finger</keyword>
<protein>
    <submittedName>
        <fullName evidence="11">RBR-type E3 ubiquitin transferase</fullName>
    </submittedName>
</protein>
<dbReference type="Pfam" id="PF22191">
    <property type="entry name" value="IBR_1"/>
    <property type="match status" value="1"/>
</dbReference>
<keyword evidence="10" id="KW-1185">Reference proteome</keyword>
<comment type="pathway">
    <text evidence="1">Protein modification; protein ubiquitination.</text>
</comment>
<name>A0A914UPS9_9BILA</name>
<keyword evidence="7" id="KW-0862">Zinc</keyword>
<evidence type="ECO:0000256" key="3">
    <source>
        <dbReference type="ARBA" id="ARBA00022723"/>
    </source>
</evidence>
<dbReference type="WBParaSite" id="PSAMB.scaffold11650size3219.g34305.t1">
    <property type="protein sequence ID" value="PSAMB.scaffold11650size3219.g34305.t1"/>
    <property type="gene ID" value="PSAMB.scaffold11650size3219.g34305"/>
</dbReference>